<dbReference type="CDD" id="cd01949">
    <property type="entry name" value="GGDEF"/>
    <property type="match status" value="2"/>
</dbReference>
<comment type="caution">
    <text evidence="4">The sequence shown here is derived from an EMBL/GenBank/DDBJ whole genome shotgun (WGS) entry which is preliminary data.</text>
</comment>
<dbReference type="SMART" id="SM00086">
    <property type="entry name" value="PAC"/>
    <property type="match status" value="4"/>
</dbReference>
<dbReference type="InterPro" id="IPR029787">
    <property type="entry name" value="Nucleotide_cyclase"/>
</dbReference>
<dbReference type="PROSITE" id="PS50883">
    <property type="entry name" value="EAL"/>
    <property type="match status" value="1"/>
</dbReference>
<dbReference type="Pfam" id="PF00563">
    <property type="entry name" value="EAL"/>
    <property type="match status" value="1"/>
</dbReference>
<dbReference type="InterPro" id="IPR035965">
    <property type="entry name" value="PAS-like_dom_sf"/>
</dbReference>
<dbReference type="InterPro" id="IPR001610">
    <property type="entry name" value="PAC"/>
</dbReference>
<dbReference type="SMART" id="SM00052">
    <property type="entry name" value="EAL"/>
    <property type="match status" value="1"/>
</dbReference>
<dbReference type="PROSITE" id="PS50887">
    <property type="entry name" value="GGDEF"/>
    <property type="match status" value="2"/>
</dbReference>
<dbReference type="Proteomes" id="UP000295515">
    <property type="component" value="Unassembled WGS sequence"/>
</dbReference>
<dbReference type="SUPFAM" id="SSF55073">
    <property type="entry name" value="Nucleotide cyclase"/>
    <property type="match status" value="2"/>
</dbReference>
<dbReference type="SUPFAM" id="SSF55785">
    <property type="entry name" value="PYP-like sensor domain (PAS domain)"/>
    <property type="match status" value="1"/>
</dbReference>
<evidence type="ECO:0000313" key="5">
    <source>
        <dbReference type="Proteomes" id="UP000295515"/>
    </source>
</evidence>
<dbReference type="Pfam" id="PF08447">
    <property type="entry name" value="PAS_3"/>
    <property type="match status" value="1"/>
</dbReference>
<dbReference type="NCBIfam" id="TIGR00254">
    <property type="entry name" value="GGDEF"/>
    <property type="match status" value="2"/>
</dbReference>
<dbReference type="InterPro" id="IPR011006">
    <property type="entry name" value="CheY-like_superfamily"/>
</dbReference>
<dbReference type="InterPro" id="IPR035919">
    <property type="entry name" value="EAL_sf"/>
</dbReference>
<dbReference type="Gene3D" id="3.40.50.2300">
    <property type="match status" value="1"/>
</dbReference>
<evidence type="ECO:0000259" key="2">
    <source>
        <dbReference type="PROSITE" id="PS50883"/>
    </source>
</evidence>
<dbReference type="EMBL" id="SMCQ01000038">
    <property type="protein sequence ID" value="TCV90982.1"/>
    <property type="molecule type" value="Genomic_DNA"/>
</dbReference>
<evidence type="ECO:0000259" key="3">
    <source>
        <dbReference type="PROSITE" id="PS50887"/>
    </source>
</evidence>
<dbReference type="GeneID" id="98916869"/>
<proteinExistence type="predicted"/>
<dbReference type="Pfam" id="PF00990">
    <property type="entry name" value="GGDEF"/>
    <property type="match status" value="2"/>
</dbReference>
<dbReference type="InterPro" id="IPR013655">
    <property type="entry name" value="PAS_fold_3"/>
</dbReference>
<dbReference type="InterPro" id="IPR052155">
    <property type="entry name" value="Biofilm_reg_signaling"/>
</dbReference>
<keyword evidence="5" id="KW-1185">Reference proteome</keyword>
<feature type="domain" description="GGDEF" evidence="3">
    <location>
        <begin position="160"/>
        <end position="286"/>
    </location>
</feature>
<evidence type="ECO:0000259" key="1">
    <source>
        <dbReference type="PROSITE" id="PS50113"/>
    </source>
</evidence>
<dbReference type="InterPro" id="IPR000700">
    <property type="entry name" value="PAS-assoc_C"/>
</dbReference>
<gene>
    <name evidence="4" type="ORF">EDD60_13816</name>
</gene>
<feature type="domain" description="PAC" evidence="1">
    <location>
        <begin position="1065"/>
        <end position="1117"/>
    </location>
</feature>
<dbReference type="Gene3D" id="3.30.70.270">
    <property type="match status" value="2"/>
</dbReference>
<feature type="domain" description="GGDEF" evidence="3">
    <location>
        <begin position="1274"/>
        <end position="1400"/>
    </location>
</feature>
<dbReference type="InterPro" id="IPR001633">
    <property type="entry name" value="EAL_dom"/>
</dbReference>
<feature type="domain" description="EAL" evidence="2">
    <location>
        <begin position="295"/>
        <end position="548"/>
    </location>
</feature>
<dbReference type="RefSeq" id="WP_066444259.1">
    <property type="nucleotide sequence ID" value="NZ_JANKBF010000032.1"/>
</dbReference>
<dbReference type="InterPro" id="IPR000160">
    <property type="entry name" value="GGDEF_dom"/>
</dbReference>
<dbReference type="PANTHER" id="PTHR44757:SF2">
    <property type="entry name" value="BIOFILM ARCHITECTURE MAINTENANCE PROTEIN MBAA"/>
    <property type="match status" value="1"/>
</dbReference>
<organism evidence="4 5">
    <name type="scientific">Longibaculum muris</name>
    <dbReference type="NCBI Taxonomy" id="1796628"/>
    <lineage>
        <taxon>Bacteria</taxon>
        <taxon>Bacillati</taxon>
        <taxon>Bacillota</taxon>
        <taxon>Erysipelotrichia</taxon>
        <taxon>Erysipelotrichales</taxon>
        <taxon>Coprobacillaceae</taxon>
        <taxon>Longibaculum</taxon>
    </lineage>
</organism>
<dbReference type="InterPro" id="IPR043128">
    <property type="entry name" value="Rev_trsase/Diguanyl_cyclase"/>
</dbReference>
<dbReference type="SUPFAM" id="SSF52172">
    <property type="entry name" value="CheY-like"/>
    <property type="match status" value="1"/>
</dbReference>
<dbReference type="SMART" id="SM00267">
    <property type="entry name" value="GGDEF"/>
    <property type="match status" value="2"/>
</dbReference>
<dbReference type="CDD" id="cd01948">
    <property type="entry name" value="EAL"/>
    <property type="match status" value="1"/>
</dbReference>
<evidence type="ECO:0000313" key="4">
    <source>
        <dbReference type="EMBL" id="TCV90982.1"/>
    </source>
</evidence>
<dbReference type="Gene3D" id="3.30.450.20">
    <property type="entry name" value="PAS domain"/>
    <property type="match status" value="3"/>
</dbReference>
<dbReference type="Gene3D" id="3.20.20.450">
    <property type="entry name" value="EAL domain"/>
    <property type="match status" value="1"/>
</dbReference>
<reference evidence="4 5" key="1">
    <citation type="submission" date="2019-03" db="EMBL/GenBank/DDBJ databases">
        <title>Genomic Encyclopedia of Type Strains, Phase IV (KMG-IV): sequencing the most valuable type-strain genomes for metagenomic binning, comparative biology and taxonomic classification.</title>
        <authorList>
            <person name="Goeker M."/>
        </authorList>
    </citation>
    <scope>NUCLEOTIDE SEQUENCE [LARGE SCALE GENOMIC DNA]</scope>
    <source>
        <strain evidence="4 5">DSM 29487</strain>
    </source>
</reference>
<name>A0A4R3YGB1_9FIRM</name>
<dbReference type="SUPFAM" id="SSF141868">
    <property type="entry name" value="EAL domain-like"/>
    <property type="match status" value="1"/>
</dbReference>
<sequence length="1400" mass="164421">MKNHEHLLFAGKDLKLLKWIGMELESEFVVHYTQEVEEVKMILANELLLSLIVVDTDDFDADFEIAEFVKKYPRLASLPVVALGRDNQDIELKYLQLGATDFIKKPLKKEIVVNRIRSIYRIYKCHAHNELFEKDMLTGVYNKEFFLNEAKYILDKNTDIDYDLVCFDIDRFKIINDLYGTAGGDKLLQYIAKIYLDAALLHHWIIGRLHNDVFVILMERGSMDYDELTHLFAHHVESFNIKLVLSFGIYPITDRSLPVSVMCDRALMTSKSMKGNYQTSYTIYQESLRQNIIEQQSMINEMENSLLKGEFVPFYQPKYHIETGHIIGFEALVRWVHPTKGIIPPSEFIPLFEANGFISKVDFYIWEEVCKDLQKLMKKGYQVVPVSVNVSRIELYLNIEEHLLSLLERYEVPVSLLRLEITETAYTQDPKQLIDVVERLRSHGFRILMDDFGSGYSSLNMLKEVPVDVLKVDLKFLQDLQTSGKSEKILESVVIMARKLNLSVIAEGVETNKQVHFLKSIGCLRAQGYYYSRPVNQETMFQLYENPHILMGDIKDRIESIINVEDLLTQIYQVNDVEWYRSAFLKLDAQIFEYDFKTDSMRYYDSRISPTNGKLSKIEVPNYIQRIQEGYHIHPHDIHIALDLLSGRKEVKCRLRAHPYFSNEGYQWYEAVARTIYDENLPKVAVGVIRNITNEKLNEMVLKALLMIDAQKGIHLSVREIWKDIAQGLCFDMAYSVIRTNNQPCVDIYYQDNKNLILPKHLTPFSSEQMNAMKKEYEVHQGILCLNNEDIHHPLVQDYIYPGIKSICCIPRLINHEYIGDIVFVSSQKRKLTENEKAVFIEVNKYIEAFMNIQYYAKELQDKNELYDLIMNNSFGGVLLLTITNHRMIGKIANISFYQLFELDRNIPIEEIVIEDLFQHLEQEKLMRAIELSIVKNQPIIETLHGKKQDGTYLTLEIKIQALTQDRSQIVLTINDISERIQHIQELKVSELRYRLAFEQTSLRLWDYNIKTKQLYRSQMVQDEDGLAQIVDNVPEIFIEKNIIHPDYQKGYLDFYKKISDGIDCDYLFKSLRKNGVYKWMHISYQVLFDEFGHPDHAIGVGEDVNEVYENKLKIQREKYYESLFHNSRIYYDINLTHNSIIFNKQDIFDNIHDYSYSAFLQYVTIEVVDEQDQERFEKEFSIENLKEYYRNGHTFLSYEFELGTQNKRWYEIDVNLYSPNDSEDICAFATLRDIDERKRYELSLEFKVRHDELTGVYTREVIRNYVENIVNHQKIAIMMIDVDDFKLINDTFGHAYGDETLRNIADVLIQVAGDNGIVGRMGGDEFIIIVDRFNDSQDIVKMAQRINDNIHLSYFVNNQKYDLSCSIGITYSQGEHDFDMLYTKADENQYQMKKYKKQK</sequence>
<accession>A0A4R3YGB1</accession>
<dbReference type="PROSITE" id="PS50113">
    <property type="entry name" value="PAC"/>
    <property type="match status" value="1"/>
</dbReference>
<dbReference type="PANTHER" id="PTHR44757">
    <property type="entry name" value="DIGUANYLATE CYCLASE DGCP"/>
    <property type="match status" value="1"/>
</dbReference>
<protein>
    <submittedName>
        <fullName evidence="4">Diguanylate cyclase (GGDEF)-like protein</fullName>
    </submittedName>
</protein>